<dbReference type="CDD" id="cd06296">
    <property type="entry name" value="PBP1_CatR-like"/>
    <property type="match status" value="1"/>
</dbReference>
<gene>
    <name evidence="5" type="ORF">GFD22_08640</name>
</gene>
<dbReference type="SMART" id="SM00354">
    <property type="entry name" value="HTH_LACI"/>
    <property type="match status" value="1"/>
</dbReference>
<evidence type="ECO:0000259" key="4">
    <source>
        <dbReference type="PROSITE" id="PS50932"/>
    </source>
</evidence>
<dbReference type="Pfam" id="PF00356">
    <property type="entry name" value="LacI"/>
    <property type="match status" value="1"/>
</dbReference>
<evidence type="ECO:0000313" key="5">
    <source>
        <dbReference type="EMBL" id="NEG79030.1"/>
    </source>
</evidence>
<name>A0A7K3TK83_9BIFI</name>
<keyword evidence="6" id="KW-1185">Reference proteome</keyword>
<dbReference type="GO" id="GO:0003700">
    <property type="term" value="F:DNA-binding transcription factor activity"/>
    <property type="evidence" value="ECO:0007669"/>
    <property type="project" value="TreeGrafter"/>
</dbReference>
<reference evidence="5 6" key="1">
    <citation type="submission" date="2019-10" db="EMBL/GenBank/DDBJ databases">
        <title>Bifidobacterium from non-human primates.</title>
        <authorList>
            <person name="Modesto M."/>
        </authorList>
    </citation>
    <scope>NUCLEOTIDE SEQUENCE [LARGE SCALE GENOMIC DNA]</scope>
    <source>
        <strain evidence="5 6">TREC</strain>
    </source>
</reference>
<dbReference type="Pfam" id="PF13377">
    <property type="entry name" value="Peripla_BP_3"/>
    <property type="match status" value="1"/>
</dbReference>
<dbReference type="PANTHER" id="PTHR30146:SF153">
    <property type="entry name" value="LACTOSE OPERON REPRESSOR"/>
    <property type="match status" value="1"/>
</dbReference>
<dbReference type="InterPro" id="IPR028082">
    <property type="entry name" value="Peripla_BP_I"/>
</dbReference>
<evidence type="ECO:0000256" key="1">
    <source>
        <dbReference type="ARBA" id="ARBA00023015"/>
    </source>
</evidence>
<evidence type="ECO:0000313" key="6">
    <source>
        <dbReference type="Proteomes" id="UP000469763"/>
    </source>
</evidence>
<comment type="caution">
    <text evidence="5">The sequence shown here is derived from an EMBL/GenBank/DDBJ whole genome shotgun (WGS) entry which is preliminary data.</text>
</comment>
<dbReference type="SUPFAM" id="SSF47413">
    <property type="entry name" value="lambda repressor-like DNA-binding domains"/>
    <property type="match status" value="1"/>
</dbReference>
<dbReference type="InterPro" id="IPR046335">
    <property type="entry name" value="LacI/GalR-like_sensor"/>
</dbReference>
<evidence type="ECO:0000256" key="3">
    <source>
        <dbReference type="ARBA" id="ARBA00023163"/>
    </source>
</evidence>
<dbReference type="AlphaFoldDB" id="A0A7K3TK83"/>
<dbReference type="PANTHER" id="PTHR30146">
    <property type="entry name" value="LACI-RELATED TRANSCRIPTIONAL REPRESSOR"/>
    <property type="match status" value="1"/>
</dbReference>
<dbReference type="PRINTS" id="PR00036">
    <property type="entry name" value="HTHLACI"/>
</dbReference>
<organism evidence="5 6">
    <name type="scientific">Bifidobacterium avesanii</name>
    <dbReference type="NCBI Taxonomy" id="1798157"/>
    <lineage>
        <taxon>Bacteria</taxon>
        <taxon>Bacillati</taxon>
        <taxon>Actinomycetota</taxon>
        <taxon>Actinomycetes</taxon>
        <taxon>Bifidobacteriales</taxon>
        <taxon>Bifidobacteriaceae</taxon>
        <taxon>Bifidobacterium</taxon>
    </lineage>
</organism>
<evidence type="ECO:0000256" key="2">
    <source>
        <dbReference type="ARBA" id="ARBA00023125"/>
    </source>
</evidence>
<dbReference type="RefSeq" id="WP_152350399.1">
    <property type="nucleotide sequence ID" value="NZ_WBSN01000008.1"/>
</dbReference>
<proteinExistence type="predicted"/>
<keyword evidence="3" id="KW-0804">Transcription</keyword>
<protein>
    <submittedName>
        <fullName evidence="5">LacI family DNA-binding transcriptional regulator</fullName>
    </submittedName>
</protein>
<sequence length="342" mass="37125">MQEDIAPNHRGRTTLNDIATAAGVSITTVSKVVNGKADVAASTRERVEQAMERLGYFKTLGSTKPTSKLIEIAFQHLDNSWTIDLLQGASEHTQPDGIRLVLSMLGESETAVGPWVEEVVVRRPLGVIVVFSKPSMSLAKRLASRQIPCAFIDPWGNPTTGTMSVQADNWSGGLFATRHLIELGHRRIATITGPENAMCSAARLDGYRAALREAGIEADPQLVRHGRFQVEDGERLATELLSSPRRPTAIFAQSDFIAMGVYRAAKELGLTIPEDLSVVGFDDIQTAAYMGPALTTIHQPLNEMASAATRMILDAHHGRPVSDRVILPTSLVVRESTCPPKE</sequence>
<dbReference type="GO" id="GO:0000976">
    <property type="term" value="F:transcription cis-regulatory region binding"/>
    <property type="evidence" value="ECO:0007669"/>
    <property type="project" value="TreeGrafter"/>
</dbReference>
<dbReference type="Proteomes" id="UP000469763">
    <property type="component" value="Unassembled WGS sequence"/>
</dbReference>
<dbReference type="PROSITE" id="PS00356">
    <property type="entry name" value="HTH_LACI_1"/>
    <property type="match status" value="1"/>
</dbReference>
<dbReference type="PROSITE" id="PS50932">
    <property type="entry name" value="HTH_LACI_2"/>
    <property type="match status" value="1"/>
</dbReference>
<dbReference type="Gene3D" id="3.40.50.2300">
    <property type="match status" value="2"/>
</dbReference>
<dbReference type="CDD" id="cd01392">
    <property type="entry name" value="HTH_LacI"/>
    <property type="match status" value="1"/>
</dbReference>
<accession>A0A7K3TK83</accession>
<dbReference type="SUPFAM" id="SSF53822">
    <property type="entry name" value="Periplasmic binding protein-like I"/>
    <property type="match status" value="1"/>
</dbReference>
<keyword evidence="1" id="KW-0805">Transcription regulation</keyword>
<dbReference type="InterPro" id="IPR010982">
    <property type="entry name" value="Lambda_DNA-bd_dom_sf"/>
</dbReference>
<dbReference type="OrthoDB" id="3227375at2"/>
<dbReference type="InterPro" id="IPR000843">
    <property type="entry name" value="HTH_LacI"/>
</dbReference>
<dbReference type="Gene3D" id="1.10.260.40">
    <property type="entry name" value="lambda repressor-like DNA-binding domains"/>
    <property type="match status" value="1"/>
</dbReference>
<keyword evidence="2 5" id="KW-0238">DNA-binding</keyword>
<dbReference type="EMBL" id="WHZY01000015">
    <property type="protein sequence ID" value="NEG79030.1"/>
    <property type="molecule type" value="Genomic_DNA"/>
</dbReference>
<feature type="domain" description="HTH lacI-type" evidence="4">
    <location>
        <begin position="13"/>
        <end position="56"/>
    </location>
</feature>